<feature type="region of interest" description="Disordered" evidence="1">
    <location>
        <begin position="1"/>
        <end position="24"/>
    </location>
</feature>
<dbReference type="SMART" id="SM00696">
    <property type="entry name" value="DM9"/>
    <property type="match status" value="2"/>
</dbReference>
<dbReference type="AlphaFoldDB" id="A0A6M2DF79"/>
<sequence>MPNPDPAPIAGPMLHHHGTTPIGSNVIGGSHIPAAALSYPMHNTPMFSPSNAPGAHVSSTPTMSHGGYSWKATTNHSSRMLCHRGVVAGTDTGSDVYVGRSMYKGDVLPAKVIPNKNAAYICYDGAEIPVTNFEMLVRSECTWVQSRNGTVPAGAFPIGQTTSGEILYAARVHVRGGISIGKVHPSHGCCYVPYNGREESHKVYEVLVLDT</sequence>
<proteinExistence type="predicted"/>
<evidence type="ECO:0000313" key="2">
    <source>
        <dbReference type="EMBL" id="NOV44872.1"/>
    </source>
</evidence>
<dbReference type="EMBL" id="GIIL01001146">
    <property type="protein sequence ID" value="NOV44872.1"/>
    <property type="molecule type" value="Transcribed_RNA"/>
</dbReference>
<evidence type="ECO:0000256" key="1">
    <source>
        <dbReference type="SAM" id="MobiDB-lite"/>
    </source>
</evidence>
<organism evidence="2">
    <name type="scientific">Xenopsylla cheopis</name>
    <name type="common">Oriental rat flea</name>
    <name type="synonym">Pulex cheopis</name>
    <dbReference type="NCBI Taxonomy" id="163159"/>
    <lineage>
        <taxon>Eukaryota</taxon>
        <taxon>Metazoa</taxon>
        <taxon>Ecdysozoa</taxon>
        <taxon>Arthropoda</taxon>
        <taxon>Hexapoda</taxon>
        <taxon>Insecta</taxon>
        <taxon>Pterygota</taxon>
        <taxon>Neoptera</taxon>
        <taxon>Endopterygota</taxon>
        <taxon>Siphonaptera</taxon>
        <taxon>Pulicidae</taxon>
        <taxon>Xenopsyllinae</taxon>
        <taxon>Xenopsylla</taxon>
    </lineage>
</organism>
<dbReference type="PANTHER" id="PTHR31649:SF10">
    <property type="entry name" value="IP19903P-RELATED"/>
    <property type="match status" value="1"/>
</dbReference>
<name>A0A6M2DF79_XENCH</name>
<protein>
    <submittedName>
        <fullName evidence="2">Protein of function</fullName>
    </submittedName>
</protein>
<reference evidence="2" key="1">
    <citation type="submission" date="2020-03" db="EMBL/GenBank/DDBJ databases">
        <title>Transcriptomic Profiling of the Digestive Tract of the Rat Flea, Xenopsylla cheopis, Following Blood Feeding and Infection with Yersinia pestis.</title>
        <authorList>
            <person name="Bland D.M."/>
            <person name="Martens C.A."/>
            <person name="Virtaneva K."/>
            <person name="Kanakabandi K."/>
            <person name="Long D."/>
            <person name="Rosenke R."/>
            <person name="Saturday G.A."/>
            <person name="Hoyt F.H."/>
            <person name="Bruno D.P."/>
            <person name="Ribeiro J.M.C."/>
            <person name="Hinnebusch J."/>
        </authorList>
    </citation>
    <scope>NUCLEOTIDE SEQUENCE</scope>
</reference>
<dbReference type="PANTHER" id="PTHR31649">
    <property type="entry name" value="AGAP009604-PA"/>
    <property type="match status" value="1"/>
</dbReference>
<accession>A0A6M2DF79</accession>
<dbReference type="InterPro" id="IPR006616">
    <property type="entry name" value="DM9_repeat"/>
</dbReference>
<dbReference type="Pfam" id="PF11901">
    <property type="entry name" value="DM9"/>
    <property type="match status" value="1"/>
</dbReference>